<dbReference type="Gene3D" id="3.40.33.10">
    <property type="entry name" value="CAP"/>
    <property type="match status" value="1"/>
</dbReference>
<evidence type="ECO:0000259" key="2">
    <source>
        <dbReference type="SMART" id="SM00198"/>
    </source>
</evidence>
<protein>
    <submittedName>
        <fullName evidence="3">Pathogensis-related protein 1b</fullName>
    </submittedName>
</protein>
<feature type="chain" id="PRO_5003520573" evidence="1">
    <location>
        <begin position="24"/>
        <end position="190"/>
    </location>
</feature>
<dbReference type="InterPro" id="IPR001283">
    <property type="entry name" value="CRISP-related"/>
</dbReference>
<dbReference type="InterPro" id="IPR018244">
    <property type="entry name" value="Allrgn_V5/Tpx1_CS"/>
</dbReference>
<feature type="signal peptide" evidence="1">
    <location>
        <begin position="1"/>
        <end position="23"/>
    </location>
</feature>
<dbReference type="PROSITE" id="PS01010">
    <property type="entry name" value="CRISP_2"/>
    <property type="match status" value="1"/>
</dbReference>
<dbReference type="PRINTS" id="PR00837">
    <property type="entry name" value="V5TPXLIKE"/>
</dbReference>
<accession>G9CM52</accession>
<keyword evidence="1" id="KW-0732">Signal</keyword>
<organism evidence="3">
    <name type="scientific">Prunus persica</name>
    <name type="common">Peach</name>
    <name type="synonym">Amygdalus persica</name>
    <dbReference type="NCBI Taxonomy" id="3760"/>
    <lineage>
        <taxon>Eukaryota</taxon>
        <taxon>Viridiplantae</taxon>
        <taxon>Streptophyta</taxon>
        <taxon>Embryophyta</taxon>
        <taxon>Tracheophyta</taxon>
        <taxon>Spermatophyta</taxon>
        <taxon>Magnoliopsida</taxon>
        <taxon>eudicotyledons</taxon>
        <taxon>Gunneridae</taxon>
        <taxon>Pentapetalae</taxon>
        <taxon>rosids</taxon>
        <taxon>fabids</taxon>
        <taxon>Rosales</taxon>
        <taxon>Rosaceae</taxon>
        <taxon>Amygdaloideae</taxon>
        <taxon>Amygdaleae</taxon>
        <taxon>Prunus</taxon>
    </lineage>
</organism>
<gene>
    <name evidence="3" type="primary">PR1b</name>
</gene>
<proteinExistence type="evidence at transcript level"/>
<dbReference type="InterPro" id="IPR035940">
    <property type="entry name" value="CAP_sf"/>
</dbReference>
<dbReference type="EMBL" id="JF694924">
    <property type="protein sequence ID" value="AEV57469.1"/>
    <property type="molecule type" value="mRNA"/>
</dbReference>
<dbReference type="PANTHER" id="PTHR10334">
    <property type="entry name" value="CYSTEINE-RICH SECRETORY PROTEIN-RELATED"/>
    <property type="match status" value="1"/>
</dbReference>
<dbReference type="Pfam" id="PF00188">
    <property type="entry name" value="CAP"/>
    <property type="match status" value="1"/>
</dbReference>
<reference evidence="3" key="1">
    <citation type="journal article" date="2012" name="Plant Cell Rep.">
        <title>Molecular characterization of peach PR genes and their induction kinetics in response to bacterial infection and signaling molecules.</title>
        <authorList>
            <person name="Sherif S."/>
            <person name="Paliyath G."/>
            <person name="Jayasankar S."/>
        </authorList>
    </citation>
    <scope>NUCLEOTIDE SEQUENCE</scope>
</reference>
<dbReference type="AlphaFoldDB" id="G9CM52"/>
<sequence length="190" mass="21013">MAFNIKLLLAICSVALFFTLVSADLSKEDIDGFVEEHNKARAQVGNRPLKWNATLAKYAQDYADKRVDDCAMEHSGGPYGENLASGEGMSGAAAAKYWVTEKEFYDYDLNKCVRDECGHYLGVIWGKTTEVGCGISKCKNGLNYVICNYDPPGNYVGEKPYEPYNSYAKILPCARCMDAPIIFTIGNNVE</sequence>
<name>G9CM52_PRUPE</name>
<dbReference type="GO" id="GO:0005576">
    <property type="term" value="C:extracellular region"/>
    <property type="evidence" value="ECO:0007669"/>
    <property type="project" value="InterPro"/>
</dbReference>
<dbReference type="SUPFAM" id="SSF55797">
    <property type="entry name" value="PR-1-like"/>
    <property type="match status" value="1"/>
</dbReference>
<evidence type="ECO:0000256" key="1">
    <source>
        <dbReference type="SAM" id="SignalP"/>
    </source>
</evidence>
<dbReference type="InterPro" id="IPR014044">
    <property type="entry name" value="CAP_dom"/>
</dbReference>
<dbReference type="SMART" id="SM00198">
    <property type="entry name" value="SCP"/>
    <property type="match status" value="1"/>
</dbReference>
<feature type="domain" description="SCP" evidence="2">
    <location>
        <begin position="28"/>
        <end position="157"/>
    </location>
</feature>
<evidence type="ECO:0000313" key="3">
    <source>
        <dbReference type="EMBL" id="AEV57469.1"/>
    </source>
</evidence>
<dbReference type="CDD" id="cd05381">
    <property type="entry name" value="CAP_PR-1"/>
    <property type="match status" value="1"/>
</dbReference>
<dbReference type="FunFam" id="3.40.33.10:FF:000004">
    <property type="entry name" value="CAP, cysteine-rich secretory protein, antigen 5"/>
    <property type="match status" value="1"/>
</dbReference>